<reference evidence="2 3" key="1">
    <citation type="submission" date="2015-04" db="EMBL/GenBank/DDBJ databases">
        <authorList>
            <person name="Syromyatnikov M.Y."/>
            <person name="Popov V.N."/>
        </authorList>
    </citation>
    <scope>NUCLEOTIDE SEQUENCE [LARGE SCALE GENOMIC DNA]</scope>
    <source>
        <strain evidence="2">WF-38-12</strain>
    </source>
</reference>
<dbReference type="STRING" id="28573.A0A0U1LXM2"/>
<protein>
    <recommendedName>
        <fullName evidence="4">HypA-like protein</fullName>
    </recommendedName>
</protein>
<evidence type="ECO:0000313" key="3">
    <source>
        <dbReference type="Proteomes" id="UP000054383"/>
    </source>
</evidence>
<dbReference type="EMBL" id="CVMT01000003">
    <property type="protein sequence ID" value="CRG87360.1"/>
    <property type="molecule type" value="Genomic_DNA"/>
</dbReference>
<dbReference type="Proteomes" id="UP000054383">
    <property type="component" value="Unassembled WGS sequence"/>
</dbReference>
<dbReference type="PANTHER" id="PTHR35870">
    <property type="entry name" value="PROTEIN, PUTATIVE (AFU_ORTHOLOGUE AFUA_5G03330)-RELATED"/>
    <property type="match status" value="1"/>
</dbReference>
<dbReference type="GO" id="GO:0016491">
    <property type="term" value="F:oxidoreductase activity"/>
    <property type="evidence" value="ECO:0007669"/>
    <property type="project" value="UniProtKB-KW"/>
</dbReference>
<dbReference type="OrthoDB" id="10004862at2759"/>
<dbReference type="Pfam" id="PF14027">
    <property type="entry name" value="Questin_oxidase"/>
    <property type="match status" value="1"/>
</dbReference>
<keyword evidence="1" id="KW-0560">Oxidoreductase</keyword>
<name>A0A0U1LXM2_TALIS</name>
<evidence type="ECO:0000256" key="1">
    <source>
        <dbReference type="ARBA" id="ARBA00023002"/>
    </source>
</evidence>
<evidence type="ECO:0008006" key="4">
    <source>
        <dbReference type="Google" id="ProtNLM"/>
    </source>
</evidence>
<sequence length="437" mass="49116">MATATTIKLSLADAGVFSSGAREDSAKLASELLQEDMQVHHIFFNKSRFHNHIVHHLLTLFALGASPQDIQAAYDRGHSYQRPSYPVENDVVHSIIEKGNFKDYLGIEEHYSSFLVYFQQEIDAKGVPSVLQEHLFAEDEHADDMLTRMFAGLIHPIIHLGFGIEFNQPAIIAQGLAEAAVHESWVAPFLKGVEKAAGGVGSQAGKSLTQLLRDVREDEVLSKSAHWGDGNYMRNGTLKRAPVKMEEYAKQYTVSPNSLNEQLAEMINALVYCCAASQHPPKAVKFEFLLIHALNCSIFFSAILDRSWISPRTKVRLLEWKGRMDLLLYVSRGTPPLDLEEITHYPATRNWKELFDTGNTHPSDDSHIVKLVRAIVNGERVCKPLESQGKATNFMIKGDAWLKVGNMVIDSTLSDKRWIFGNGFDEAWEEIEDRARL</sequence>
<keyword evidence="3" id="KW-1185">Reference proteome</keyword>
<dbReference type="PANTHER" id="PTHR35870:SF1">
    <property type="entry name" value="PROTEIN, PUTATIVE (AFU_ORTHOLOGUE AFUA_5G03330)-RELATED"/>
    <property type="match status" value="1"/>
</dbReference>
<dbReference type="OMA" id="KFDFFYI"/>
<gene>
    <name evidence="2" type="ORF">PISL3812_04377</name>
</gene>
<evidence type="ECO:0000313" key="2">
    <source>
        <dbReference type="EMBL" id="CRG87360.1"/>
    </source>
</evidence>
<proteinExistence type="predicted"/>
<dbReference type="InterPro" id="IPR025337">
    <property type="entry name" value="Questin_oxidase-like"/>
</dbReference>
<dbReference type="AlphaFoldDB" id="A0A0U1LXM2"/>
<accession>A0A0U1LXM2</accession>
<organism evidence="2 3">
    <name type="scientific">Talaromyces islandicus</name>
    <name type="common">Penicillium islandicum</name>
    <dbReference type="NCBI Taxonomy" id="28573"/>
    <lineage>
        <taxon>Eukaryota</taxon>
        <taxon>Fungi</taxon>
        <taxon>Dikarya</taxon>
        <taxon>Ascomycota</taxon>
        <taxon>Pezizomycotina</taxon>
        <taxon>Eurotiomycetes</taxon>
        <taxon>Eurotiomycetidae</taxon>
        <taxon>Eurotiales</taxon>
        <taxon>Trichocomaceae</taxon>
        <taxon>Talaromyces</taxon>
        <taxon>Talaromyces sect. Islandici</taxon>
    </lineage>
</organism>